<evidence type="ECO:0000313" key="1">
    <source>
        <dbReference type="EMBL" id="OUZ38881.1"/>
    </source>
</evidence>
<proteinExistence type="predicted"/>
<dbReference type="EMBL" id="NHNT01000006">
    <property type="protein sequence ID" value="OUZ38881.1"/>
    <property type="molecule type" value="Genomic_DNA"/>
</dbReference>
<accession>A0ABX3ZHB1</accession>
<reference evidence="1 2" key="1">
    <citation type="journal article" date="2017" name="Int. J. Syst. Evol. Microbiol.">
        <title>Solibacillus kalamii sp. nov., isolated from a high-efficiency particulate arrestance filter system used in the International Space Station.</title>
        <authorList>
            <person name="Checinska Sielaff A."/>
            <person name="Kumar R.M."/>
            <person name="Pal D."/>
            <person name="Mayilraj S."/>
            <person name="Venkateswaran K."/>
        </authorList>
    </citation>
    <scope>NUCLEOTIDE SEQUENCE [LARGE SCALE GENOMIC DNA]</scope>
    <source>
        <strain evidence="1 2">ISSFR-015</strain>
    </source>
</reference>
<dbReference type="InterPro" id="IPR009921">
    <property type="entry name" value="YehS-like"/>
</dbReference>
<comment type="caution">
    <text evidence="1">The sequence shown here is derived from an EMBL/GenBank/DDBJ whole genome shotgun (WGS) entry which is preliminary data.</text>
</comment>
<dbReference type="Pfam" id="PF07308">
    <property type="entry name" value="DUF1456"/>
    <property type="match status" value="2"/>
</dbReference>
<dbReference type="RefSeq" id="WP_087617440.1">
    <property type="nucleotide sequence ID" value="NZ_JAFBEY010000004.1"/>
</dbReference>
<organism evidence="1 2">
    <name type="scientific">Solibacillus kalamii</name>
    <dbReference type="NCBI Taxonomy" id="1748298"/>
    <lineage>
        <taxon>Bacteria</taxon>
        <taxon>Bacillati</taxon>
        <taxon>Bacillota</taxon>
        <taxon>Bacilli</taxon>
        <taxon>Bacillales</taxon>
        <taxon>Caryophanaceae</taxon>
        <taxon>Solibacillus</taxon>
    </lineage>
</organism>
<name>A0ABX3ZHB1_9BACL</name>
<dbReference type="Proteomes" id="UP000196594">
    <property type="component" value="Unassembled WGS sequence"/>
</dbReference>
<sequence length="165" mass="18752">MDNNDILIRTRYALDLKNREMIEIFKLGGITVKPEDMPKMLTKSLEKDEEVPADYDQIKVNNKTLEGFFNGLITHKRGPMPKKEGQAAPVQEKQDHMNNMVLKKLKVACQLTAEEMLNVLDDGGIAVSKGELGAIMRKPGHRNYKECGDNFTRKFLKGLSVRYRG</sequence>
<gene>
    <name evidence="1" type="ORF">CBM15_10370</name>
</gene>
<dbReference type="PANTHER" id="PTHR37805:SF1">
    <property type="entry name" value="CYTOPLASMIC PROTEIN"/>
    <property type="match status" value="1"/>
</dbReference>
<protein>
    <submittedName>
        <fullName evidence="1">Cytoplasmic protein</fullName>
    </submittedName>
</protein>
<keyword evidence="2" id="KW-1185">Reference proteome</keyword>
<evidence type="ECO:0000313" key="2">
    <source>
        <dbReference type="Proteomes" id="UP000196594"/>
    </source>
</evidence>
<dbReference type="PANTHER" id="PTHR37805">
    <property type="entry name" value="CYTOPLASMIC PROTEIN-RELATED"/>
    <property type="match status" value="1"/>
</dbReference>